<sequence>MRISVRGVSYHVEVYGDGEPLLLLHGFTGSTETWKPFFSDWKQRKLVMVDIIGHGQTDCPDEVERYDIENVAADLDELLGQLNIDKTHVLGYSMGGRLALTFAIRYPHRVKTLILESSSPGFKTEEERRARIRSDEALAWEIEQYGVAAFIEKWEQLPLFATQKRLPKEIQEQIRAERLSHSAKGLANSLRGMGTGRQPSWWEHLKQVFIPTLLFCGEWDEKFVQIALAMKEKLPNSYILKIPCAGHAIHVEQREIFAKIVNEFIEKGGQMNGD</sequence>
<comment type="caution">
    <text evidence="5">The sequence shown here is derived from an EMBL/GenBank/DDBJ whole genome shotgun (WGS) entry which is preliminary data.</text>
</comment>
<evidence type="ECO:0000256" key="1">
    <source>
        <dbReference type="ARBA" id="ARBA00022428"/>
    </source>
</evidence>
<comment type="catalytic activity">
    <reaction evidence="3">
        <text>5-enolpyruvoyl-6-hydroxy-2-succinyl-cyclohex-3-ene-1-carboxylate = (1R,6R)-6-hydroxy-2-succinyl-cyclohexa-2,4-diene-1-carboxylate + pyruvate</text>
        <dbReference type="Rhea" id="RHEA:25597"/>
        <dbReference type="ChEBI" id="CHEBI:15361"/>
        <dbReference type="ChEBI" id="CHEBI:58689"/>
        <dbReference type="ChEBI" id="CHEBI:58818"/>
        <dbReference type="EC" id="4.2.99.20"/>
    </reaction>
</comment>
<dbReference type="RefSeq" id="WP_183256391.1">
    <property type="nucleotide sequence ID" value="NZ_JACHEP010000033.1"/>
</dbReference>
<comment type="pathway">
    <text evidence="3">Quinol/quinone metabolism; 1,4-dihydroxy-2-naphthoate biosynthesis; 1,4-dihydroxy-2-naphthoate from chorismate: step 3/7.</text>
</comment>
<reference evidence="5 6" key="1">
    <citation type="submission" date="2020-08" db="EMBL/GenBank/DDBJ databases">
        <title>Genomic Encyclopedia of Type Strains, Phase IV (KMG-IV): sequencing the most valuable type-strain genomes for metagenomic binning, comparative biology and taxonomic classification.</title>
        <authorList>
            <person name="Goeker M."/>
        </authorList>
    </citation>
    <scope>NUCLEOTIDE SEQUENCE [LARGE SCALE GENOMIC DNA]</scope>
    <source>
        <strain evidence="5 6">DSM 16325</strain>
    </source>
</reference>
<keyword evidence="6" id="KW-1185">Reference proteome</keyword>
<dbReference type="NCBIfam" id="TIGR03695">
    <property type="entry name" value="menH_SHCHC"/>
    <property type="match status" value="1"/>
</dbReference>
<dbReference type="InterPro" id="IPR000073">
    <property type="entry name" value="AB_hydrolase_1"/>
</dbReference>
<dbReference type="PANTHER" id="PTHR42916">
    <property type="entry name" value="2-SUCCINYL-5-ENOLPYRUVYL-6-HYDROXY-3-CYCLOHEXENE-1-CARBOXYLATE SYNTHASE"/>
    <property type="match status" value="1"/>
</dbReference>
<dbReference type="GO" id="GO:0009234">
    <property type="term" value="P:menaquinone biosynthetic process"/>
    <property type="evidence" value="ECO:0007669"/>
    <property type="project" value="UniProtKB-UniRule"/>
</dbReference>
<dbReference type="InterPro" id="IPR029058">
    <property type="entry name" value="AB_hydrolase_fold"/>
</dbReference>
<evidence type="ECO:0000259" key="4">
    <source>
        <dbReference type="Pfam" id="PF00561"/>
    </source>
</evidence>
<dbReference type="InterPro" id="IPR022485">
    <property type="entry name" value="SHCHC_synthase_MenH"/>
</dbReference>
<dbReference type="EC" id="4.2.99.20" evidence="3"/>
<dbReference type="HAMAP" id="MF_01660">
    <property type="entry name" value="MenH"/>
    <property type="match status" value="1"/>
</dbReference>
<dbReference type="Gene3D" id="3.40.50.1820">
    <property type="entry name" value="alpha/beta hydrolase"/>
    <property type="match status" value="1"/>
</dbReference>
<evidence type="ECO:0000313" key="5">
    <source>
        <dbReference type="EMBL" id="MBB5326232.1"/>
    </source>
</evidence>
<dbReference type="UniPathway" id="UPA00079"/>
<evidence type="ECO:0000256" key="2">
    <source>
        <dbReference type="ARBA" id="ARBA00023239"/>
    </source>
</evidence>
<comment type="subunit">
    <text evidence="3">Monomer.</text>
</comment>
<evidence type="ECO:0000256" key="3">
    <source>
        <dbReference type="HAMAP-Rule" id="MF_01660"/>
    </source>
</evidence>
<dbReference type="UniPathway" id="UPA01057">
    <property type="reaction ID" value="UER00900"/>
</dbReference>
<comment type="pathway">
    <text evidence="3">Quinol/quinone metabolism; menaquinone biosynthesis.</text>
</comment>
<feature type="domain" description="AB hydrolase-1" evidence="4">
    <location>
        <begin position="20"/>
        <end position="252"/>
    </location>
</feature>
<dbReference type="PANTHER" id="PTHR42916:SF1">
    <property type="entry name" value="PROTEIN PHYLLO, CHLOROPLASTIC"/>
    <property type="match status" value="1"/>
</dbReference>
<dbReference type="PRINTS" id="PR00111">
    <property type="entry name" value="ABHYDROLASE"/>
</dbReference>
<protein>
    <recommendedName>
        <fullName evidence="3">Putative 2-succinyl-6-hydroxy-2,4-cyclohexadiene-1-carboxylate synthase</fullName>
        <shortName evidence="3">SHCHC synthase</shortName>
        <ecNumber evidence="3">4.2.99.20</ecNumber>
    </recommendedName>
</protein>
<accession>A0A7W8MW38</accession>
<dbReference type="EMBL" id="JACHEP010000033">
    <property type="protein sequence ID" value="MBB5326232.1"/>
    <property type="molecule type" value="Genomic_DNA"/>
</dbReference>
<name>A0A7W8MW38_9BACL</name>
<dbReference type="GO" id="GO:0070205">
    <property type="term" value="F:2-succinyl-6-hydroxy-2,4-cyclohexadiene-1-carboxylate synthase activity"/>
    <property type="evidence" value="ECO:0007669"/>
    <property type="project" value="UniProtKB-UniRule"/>
</dbReference>
<gene>
    <name evidence="3" type="primary">menH</name>
    <name evidence="5" type="ORF">HNQ34_003351</name>
</gene>
<dbReference type="SUPFAM" id="SSF53474">
    <property type="entry name" value="alpha/beta-Hydrolases"/>
    <property type="match status" value="1"/>
</dbReference>
<dbReference type="Proteomes" id="UP000520011">
    <property type="component" value="Unassembled WGS sequence"/>
</dbReference>
<dbReference type="Pfam" id="PF00561">
    <property type="entry name" value="Abhydrolase_1"/>
    <property type="match status" value="1"/>
</dbReference>
<organism evidence="5 6">
    <name type="scientific">Anoxybacteroides tepidamans</name>
    <dbReference type="NCBI Taxonomy" id="265948"/>
    <lineage>
        <taxon>Bacteria</taxon>
        <taxon>Bacillati</taxon>
        <taxon>Bacillota</taxon>
        <taxon>Bacilli</taxon>
        <taxon>Bacillales</taxon>
        <taxon>Anoxybacillaceae</taxon>
        <taxon>Anoxybacteroides</taxon>
    </lineage>
</organism>
<proteinExistence type="inferred from homology"/>
<keyword evidence="1 3" id="KW-0474">Menaquinone biosynthesis</keyword>
<evidence type="ECO:0000313" key="6">
    <source>
        <dbReference type="Proteomes" id="UP000520011"/>
    </source>
</evidence>
<comment type="similarity">
    <text evidence="3">Belongs to the AB hydrolase superfamily. MenH family.</text>
</comment>
<dbReference type="AlphaFoldDB" id="A0A7W8MW38"/>
<comment type="function">
    <text evidence="3">Catalyzes a proton abstraction reaction that results in 2,5-elimination of pyruvate from 2-succinyl-5-enolpyruvyl-6-hydroxy-3-cyclohexene-1-carboxylate (SEPHCHC) and the formation of 2-succinyl-6-hydroxy-2,4-cyclohexadiene-1-carboxylate (SHCHC).</text>
</comment>
<keyword evidence="2 3" id="KW-0456">Lyase</keyword>